<proteinExistence type="inferred from homology"/>
<dbReference type="InterPro" id="IPR005654">
    <property type="entry name" value="ATPase_AFG1-like"/>
</dbReference>
<keyword evidence="7" id="KW-1185">Reference proteome</keyword>
<evidence type="ECO:0000256" key="1">
    <source>
        <dbReference type="ARBA" id="ARBA00010322"/>
    </source>
</evidence>
<dbReference type="Gene3D" id="3.40.50.300">
    <property type="entry name" value="P-loop containing nucleotide triphosphate hydrolases"/>
    <property type="match status" value="1"/>
</dbReference>
<feature type="region of interest" description="Disordered" evidence="4">
    <location>
        <begin position="89"/>
        <end position="126"/>
    </location>
</feature>
<evidence type="ECO:0000256" key="3">
    <source>
        <dbReference type="ARBA" id="ARBA00022840"/>
    </source>
</evidence>
<dbReference type="GO" id="GO:0016887">
    <property type="term" value="F:ATP hydrolysis activity"/>
    <property type="evidence" value="ECO:0007669"/>
    <property type="project" value="InterPro"/>
</dbReference>
<dbReference type="InterPro" id="IPR003593">
    <property type="entry name" value="AAA+_ATPase"/>
</dbReference>
<evidence type="ECO:0000259" key="5">
    <source>
        <dbReference type="SMART" id="SM00382"/>
    </source>
</evidence>
<feature type="compositionally biased region" description="Basic and acidic residues" evidence="4">
    <location>
        <begin position="646"/>
        <end position="661"/>
    </location>
</feature>
<accession>A0A436ZRU8</accession>
<name>A0A436ZRU8_ARTFL</name>
<dbReference type="OrthoDB" id="548867at2759"/>
<feature type="region of interest" description="Disordered" evidence="4">
    <location>
        <begin position="635"/>
        <end position="661"/>
    </location>
</feature>
<organism evidence="6 7">
    <name type="scientific">Arthrobotrys flagrans</name>
    <name type="common">Nematode-trapping fungus</name>
    <name type="synonym">Trichothecium flagrans</name>
    <dbReference type="NCBI Taxonomy" id="97331"/>
    <lineage>
        <taxon>Eukaryota</taxon>
        <taxon>Fungi</taxon>
        <taxon>Dikarya</taxon>
        <taxon>Ascomycota</taxon>
        <taxon>Pezizomycotina</taxon>
        <taxon>Orbiliomycetes</taxon>
        <taxon>Orbiliales</taxon>
        <taxon>Orbiliaceae</taxon>
        <taxon>Arthrobotrys</taxon>
    </lineage>
</organism>
<gene>
    <name evidence="6" type="ORF">DFL_009403</name>
</gene>
<dbReference type="EMBL" id="SAEB01000012">
    <property type="protein sequence ID" value="RVD81543.1"/>
    <property type="molecule type" value="Genomic_DNA"/>
</dbReference>
<dbReference type="PANTHER" id="PTHR12169">
    <property type="entry name" value="ATPASE N2B"/>
    <property type="match status" value="1"/>
</dbReference>
<comment type="caution">
    <text evidence="6">The sequence shown here is derived from an EMBL/GenBank/DDBJ whole genome shotgun (WGS) entry which is preliminary data.</text>
</comment>
<dbReference type="SUPFAM" id="SSF52540">
    <property type="entry name" value="P-loop containing nucleoside triphosphate hydrolases"/>
    <property type="match status" value="1"/>
</dbReference>
<reference evidence="6 7" key="1">
    <citation type="submission" date="2019-01" db="EMBL/GenBank/DDBJ databases">
        <title>Intercellular communication is required for trap formation in the nematode-trapping fungus Duddingtonia flagrans.</title>
        <authorList>
            <person name="Youssar L."/>
            <person name="Wernet V."/>
            <person name="Hensel N."/>
            <person name="Hildebrandt H.-G."/>
            <person name="Fischer R."/>
        </authorList>
    </citation>
    <scope>NUCLEOTIDE SEQUENCE [LARGE SCALE GENOMIC DNA]</scope>
    <source>
        <strain evidence="6 7">CBS H-5679</strain>
    </source>
</reference>
<dbReference type="GO" id="GO:0005739">
    <property type="term" value="C:mitochondrion"/>
    <property type="evidence" value="ECO:0007669"/>
    <property type="project" value="TreeGrafter"/>
</dbReference>
<dbReference type="NCBIfam" id="NF040713">
    <property type="entry name" value="ZapE"/>
    <property type="match status" value="1"/>
</dbReference>
<evidence type="ECO:0000256" key="4">
    <source>
        <dbReference type="SAM" id="MobiDB-lite"/>
    </source>
</evidence>
<dbReference type="CDD" id="cd00009">
    <property type="entry name" value="AAA"/>
    <property type="match status" value="1"/>
</dbReference>
<feature type="region of interest" description="Disordered" evidence="4">
    <location>
        <begin position="581"/>
        <end position="615"/>
    </location>
</feature>
<dbReference type="VEuPathDB" id="FungiDB:DFL_009403"/>
<keyword evidence="2" id="KW-0547">Nucleotide-binding</keyword>
<evidence type="ECO:0000313" key="6">
    <source>
        <dbReference type="EMBL" id="RVD81543.1"/>
    </source>
</evidence>
<dbReference type="GeneID" id="93591714"/>
<dbReference type="RefSeq" id="XP_067487087.1">
    <property type="nucleotide sequence ID" value="XM_067639283.1"/>
</dbReference>
<sequence>MRHLSRLSFPIPTYLHIPKGTLGLTITSPLHIYRNLVASNLISADPNQHRAAIVIQGVYERLLDYKPERYTDLKKRLDAVTNSLRALEDARKKTSQSGGAGGEGLQKPRTTWRDSPYLPTSLQSPQAQSKALIRTFSRDEELLNISSPRGLLLSGNVGCGKSMLTDILAESLPVKSKRRVHFDTFMLGVYGMLEDFRIKSAYSRHDRDIGEGYSILHVAKEMVENSTVLILDEFQMPDKASGKILKSLLNAFFLMGGVLIATSNRLPETLVSAEWRKKEEFGVFEEVLKRRCEIWDMNGRVDWRRRSGEGRIVQVPANIVGLEEGRVVEVPKFYFLKDGDMQEAWEDAVEKAADGDEEGWMERGLVVYGREILLKRARNGAAFFNFDELCVELLGPADYITIASNFSTIIIDKVPVLTSKSHRHEARRFITLLDAIYECRCKLLIRAEVPIENLFFPDSAEKNANSQEEDSIHSEAFAEAHQDLTVPFRPNVSLYEQLPEDPNDPLTWKRKKYTVADQDSDFRGKVDFTSVKKYTGEDEKFSFKRAVSRVWEVCGERWWDALSHSEKEFPVMRRVTHSPMPRSLRRWEGDSSEADTKTSHPAMENDIPTTPLRPDAPQFTPVHIWGVIDNWGKRAGRWGKGVNAYKDGDTRDKSPDTRSAK</sequence>
<feature type="compositionally biased region" description="Basic and acidic residues" evidence="4">
    <location>
        <begin position="585"/>
        <end position="598"/>
    </location>
</feature>
<dbReference type="PANTHER" id="PTHR12169:SF2">
    <property type="entry name" value="AFG1P"/>
    <property type="match status" value="1"/>
</dbReference>
<evidence type="ECO:0000256" key="2">
    <source>
        <dbReference type="ARBA" id="ARBA00022741"/>
    </source>
</evidence>
<evidence type="ECO:0000313" key="7">
    <source>
        <dbReference type="Proteomes" id="UP000283090"/>
    </source>
</evidence>
<keyword evidence="3" id="KW-0067">ATP-binding</keyword>
<feature type="domain" description="AAA+ ATPase" evidence="5">
    <location>
        <begin position="147"/>
        <end position="302"/>
    </location>
</feature>
<dbReference type="Proteomes" id="UP000283090">
    <property type="component" value="Unassembled WGS sequence"/>
</dbReference>
<dbReference type="SMART" id="SM00382">
    <property type="entry name" value="AAA"/>
    <property type="match status" value="1"/>
</dbReference>
<dbReference type="Pfam" id="PF03969">
    <property type="entry name" value="AFG1_ATPase"/>
    <property type="match status" value="1"/>
</dbReference>
<protein>
    <recommendedName>
        <fullName evidence="5">AAA+ ATPase domain-containing protein</fullName>
    </recommendedName>
</protein>
<dbReference type="InterPro" id="IPR027417">
    <property type="entry name" value="P-loop_NTPase"/>
</dbReference>
<dbReference type="GO" id="GO:0005524">
    <property type="term" value="F:ATP binding"/>
    <property type="evidence" value="ECO:0007669"/>
    <property type="project" value="UniProtKB-KW"/>
</dbReference>
<dbReference type="AlphaFoldDB" id="A0A436ZRU8"/>
<comment type="similarity">
    <text evidence="1">Belongs to the AFG1 ATPase family.</text>
</comment>